<name>A0ABT9J2Z4_9BACL</name>
<evidence type="ECO:0000313" key="1">
    <source>
        <dbReference type="EMBL" id="MDP5275963.1"/>
    </source>
</evidence>
<sequence length="268" mass="31136">MKSNKWVKILMVATLLFVAVIFIIKLAGDSEPIFATEQTKETNIDINDANDNTQNQYNSITKNNIALSSLSIHQDFIVKAESQADFNQIQYKDFTFGHPIVNDILFSDSREGNLILSDEKTNRTVEVAIDIYKKYSLAHLIEMLFAVNHPTGQESELIEAAKQFYSVVYNDPWESLYGEVHQKNIDTTGKSFLQVWQEAYHYPIYSEDQVLIVYRAEQFGMNTEAKSFQTIKEEVMKFDETIRLIEESKDMAFDPNWLIEEEKWWLSK</sequence>
<reference evidence="1 2" key="1">
    <citation type="submission" date="2023-08" db="EMBL/GenBank/DDBJ databases">
        <authorList>
            <person name="Park J.-S."/>
        </authorList>
    </citation>
    <scope>NUCLEOTIDE SEQUENCE [LARGE SCALE GENOMIC DNA]</scope>
    <source>
        <strain evidence="1 2">2205SS18-9</strain>
    </source>
</reference>
<gene>
    <name evidence="1" type="ORF">Q5Y73_17835</name>
</gene>
<accession>A0ABT9J2Z4</accession>
<organism evidence="1 2">
    <name type="scientific">Chengkuizengella axinellae</name>
    <dbReference type="NCBI Taxonomy" id="3064388"/>
    <lineage>
        <taxon>Bacteria</taxon>
        <taxon>Bacillati</taxon>
        <taxon>Bacillota</taxon>
        <taxon>Bacilli</taxon>
        <taxon>Bacillales</taxon>
        <taxon>Paenibacillaceae</taxon>
        <taxon>Chengkuizengella</taxon>
    </lineage>
</organism>
<dbReference type="EMBL" id="JAVAMP010000011">
    <property type="protein sequence ID" value="MDP5275963.1"/>
    <property type="molecule type" value="Genomic_DNA"/>
</dbReference>
<dbReference type="Proteomes" id="UP001231941">
    <property type="component" value="Unassembled WGS sequence"/>
</dbReference>
<dbReference type="RefSeq" id="WP_305993274.1">
    <property type="nucleotide sequence ID" value="NZ_JAVAMP010000011.1"/>
</dbReference>
<keyword evidence="2" id="KW-1185">Reference proteome</keyword>
<proteinExistence type="predicted"/>
<protein>
    <submittedName>
        <fullName evidence="1">Uncharacterized protein</fullName>
    </submittedName>
</protein>
<comment type="caution">
    <text evidence="1">The sequence shown here is derived from an EMBL/GenBank/DDBJ whole genome shotgun (WGS) entry which is preliminary data.</text>
</comment>
<evidence type="ECO:0000313" key="2">
    <source>
        <dbReference type="Proteomes" id="UP001231941"/>
    </source>
</evidence>